<comment type="caution">
    <text evidence="1">The sequence shown here is derived from an EMBL/GenBank/DDBJ whole genome shotgun (WGS) entry which is preliminary data.</text>
</comment>
<dbReference type="AlphaFoldDB" id="A0A391NL97"/>
<protein>
    <submittedName>
        <fullName evidence="1">Uncharacterized protein</fullName>
    </submittedName>
</protein>
<organism evidence="1 2">
    <name type="scientific">Kipferlia bialata</name>
    <dbReference type="NCBI Taxonomy" id="797122"/>
    <lineage>
        <taxon>Eukaryota</taxon>
        <taxon>Metamonada</taxon>
        <taxon>Carpediemonas-like organisms</taxon>
        <taxon>Kipferlia</taxon>
    </lineage>
</organism>
<name>A0A391NL97_9EUKA</name>
<dbReference type="Proteomes" id="UP000265618">
    <property type="component" value="Unassembled WGS sequence"/>
</dbReference>
<gene>
    <name evidence="1" type="ORF">KIPB_005483</name>
</gene>
<proteinExistence type="predicted"/>
<keyword evidence="2" id="KW-1185">Reference proteome</keyword>
<evidence type="ECO:0000313" key="1">
    <source>
        <dbReference type="EMBL" id="GCA62744.1"/>
    </source>
</evidence>
<dbReference type="EMBL" id="BDIP01001288">
    <property type="protein sequence ID" value="GCA62744.1"/>
    <property type="molecule type" value="Genomic_DNA"/>
</dbReference>
<evidence type="ECO:0000313" key="2">
    <source>
        <dbReference type="Proteomes" id="UP000265618"/>
    </source>
</evidence>
<sequence>MPSPKIKEPYLWEVSDSDDDKNVSVVLYGHHRLCVSQVCHLDTDGVSGYALCWMLDSVSQDVEMVGEVSIPEPERNRHGESTSLEFSAALLMNPSTLVIVGGDAIVVADIDPHYLGPKYHTSMVGWF</sequence>
<accession>A0A391NL97</accession>
<reference evidence="1 2" key="1">
    <citation type="journal article" date="2018" name="PLoS ONE">
        <title>The draft genome of Kipferlia bialata reveals reductive genome evolution in fornicate parasites.</title>
        <authorList>
            <person name="Tanifuji G."/>
            <person name="Takabayashi S."/>
            <person name="Kume K."/>
            <person name="Takagi M."/>
            <person name="Nakayama T."/>
            <person name="Kamikawa R."/>
            <person name="Inagaki Y."/>
            <person name="Hashimoto T."/>
        </authorList>
    </citation>
    <scope>NUCLEOTIDE SEQUENCE [LARGE SCALE GENOMIC DNA]</scope>
    <source>
        <strain evidence="1">NY0173</strain>
    </source>
</reference>